<sequence>MVTDTFPTQSGHLSVTRSDVGGILVVSLCGELDRAARDAVGDALHPPAGAERPRTVADLTGVTFMDSSGINLLIAAHRAAHEAQGWLRVAGAQQSVLRVIELVGVDALIPCSPTVRQALAG</sequence>
<dbReference type="EMBL" id="JAIFZO010000002">
    <property type="protein sequence ID" value="MCX4238454.1"/>
    <property type="molecule type" value="Genomic_DNA"/>
</dbReference>
<comment type="caution">
    <text evidence="4">The sequence shown here is derived from an EMBL/GenBank/DDBJ whole genome shotgun (WGS) entry which is preliminary data.</text>
</comment>
<dbReference type="Proteomes" id="UP001165590">
    <property type="component" value="Unassembled WGS sequence"/>
</dbReference>
<dbReference type="NCBIfam" id="TIGR00377">
    <property type="entry name" value="ant_ant_sig"/>
    <property type="match status" value="1"/>
</dbReference>
<gene>
    <name evidence="4" type="ORF">K3769_37930</name>
</gene>
<evidence type="ECO:0000313" key="5">
    <source>
        <dbReference type="Proteomes" id="UP001165590"/>
    </source>
</evidence>
<reference evidence="4" key="1">
    <citation type="journal article" date="2022" name="bioRxiv">
        <title>Discovery and biosynthetic assessment of Streptomyces ortus sp nov. isolated from a deep-sea sponge.</title>
        <authorList>
            <person name="Williams S.E."/>
        </authorList>
    </citation>
    <scope>NUCLEOTIDE SEQUENCE</scope>
    <source>
        <strain evidence="4">A15ISP2-DRY2</strain>
    </source>
</reference>
<comment type="similarity">
    <text evidence="1 2">Belongs to the anti-sigma-factor antagonist family.</text>
</comment>
<evidence type="ECO:0000256" key="1">
    <source>
        <dbReference type="ARBA" id="ARBA00009013"/>
    </source>
</evidence>
<dbReference type="RefSeq" id="WP_267030744.1">
    <property type="nucleotide sequence ID" value="NZ_JAIFZO010000002.1"/>
</dbReference>
<dbReference type="InterPro" id="IPR036513">
    <property type="entry name" value="STAS_dom_sf"/>
</dbReference>
<dbReference type="PROSITE" id="PS50801">
    <property type="entry name" value="STAS"/>
    <property type="match status" value="1"/>
</dbReference>
<keyword evidence="5" id="KW-1185">Reference proteome</keyword>
<dbReference type="Pfam" id="PF01740">
    <property type="entry name" value="STAS"/>
    <property type="match status" value="1"/>
</dbReference>
<dbReference type="InterPro" id="IPR002645">
    <property type="entry name" value="STAS_dom"/>
</dbReference>
<organism evidence="4 5">
    <name type="scientific">Streptomyces ortus</name>
    <dbReference type="NCBI Taxonomy" id="2867268"/>
    <lineage>
        <taxon>Bacteria</taxon>
        <taxon>Bacillati</taxon>
        <taxon>Actinomycetota</taxon>
        <taxon>Actinomycetes</taxon>
        <taxon>Kitasatosporales</taxon>
        <taxon>Streptomycetaceae</taxon>
        <taxon>Streptomyces</taxon>
    </lineage>
</organism>
<protein>
    <recommendedName>
        <fullName evidence="2">Anti-sigma factor antagonist</fullName>
    </recommendedName>
</protein>
<feature type="domain" description="STAS" evidence="3">
    <location>
        <begin position="13"/>
        <end position="121"/>
    </location>
</feature>
<dbReference type="Gene3D" id="3.30.750.24">
    <property type="entry name" value="STAS domain"/>
    <property type="match status" value="1"/>
</dbReference>
<dbReference type="PANTHER" id="PTHR33495:SF2">
    <property type="entry name" value="ANTI-SIGMA FACTOR ANTAGONIST TM_1081-RELATED"/>
    <property type="match status" value="1"/>
</dbReference>
<proteinExistence type="inferred from homology"/>
<evidence type="ECO:0000256" key="2">
    <source>
        <dbReference type="RuleBase" id="RU003749"/>
    </source>
</evidence>
<evidence type="ECO:0000259" key="3">
    <source>
        <dbReference type="PROSITE" id="PS50801"/>
    </source>
</evidence>
<accession>A0ABT3VET3</accession>
<evidence type="ECO:0000313" key="4">
    <source>
        <dbReference type="EMBL" id="MCX4238454.1"/>
    </source>
</evidence>
<dbReference type="PANTHER" id="PTHR33495">
    <property type="entry name" value="ANTI-SIGMA FACTOR ANTAGONIST TM_1081-RELATED-RELATED"/>
    <property type="match status" value="1"/>
</dbReference>
<dbReference type="CDD" id="cd07043">
    <property type="entry name" value="STAS_anti-anti-sigma_factors"/>
    <property type="match status" value="1"/>
</dbReference>
<name>A0ABT3VET3_9ACTN</name>
<dbReference type="InterPro" id="IPR003658">
    <property type="entry name" value="Anti-sigma_ant"/>
</dbReference>
<dbReference type="SUPFAM" id="SSF52091">
    <property type="entry name" value="SpoIIaa-like"/>
    <property type="match status" value="1"/>
</dbReference>